<organism evidence="1 4">
    <name type="scientific">Dorea longicatena</name>
    <dbReference type="NCBI Taxonomy" id="88431"/>
    <lineage>
        <taxon>Bacteria</taxon>
        <taxon>Bacillati</taxon>
        <taxon>Bacillota</taxon>
        <taxon>Clostridia</taxon>
        <taxon>Lachnospirales</taxon>
        <taxon>Lachnospiraceae</taxon>
        <taxon>Dorea</taxon>
    </lineage>
</organism>
<reference evidence="4 5" key="1">
    <citation type="submission" date="2018-08" db="EMBL/GenBank/DDBJ databases">
        <title>A genome reference for cultivated species of the human gut microbiota.</title>
        <authorList>
            <person name="Zou Y."/>
            <person name="Xue W."/>
            <person name="Luo G."/>
        </authorList>
    </citation>
    <scope>NUCLEOTIDE SEQUENCE [LARGE SCALE GENOMIC DNA]</scope>
    <source>
        <strain evidence="3 5">AM22-22</strain>
        <strain evidence="2 6">AM23-13</strain>
        <strain evidence="1 4">OM02-16</strain>
    </source>
</reference>
<dbReference type="Proteomes" id="UP000284112">
    <property type="component" value="Unassembled WGS sequence"/>
</dbReference>
<name>A0A3E5GDN6_9FIRM</name>
<sequence>MSFSNQGTRDTELTVIVYKYWGIDETIRKIETEHNKINGTPTTLEINLYYSAWLIRYGEKPFKTVVFEYD</sequence>
<evidence type="ECO:0000313" key="3">
    <source>
        <dbReference type="EMBL" id="RHG26453.1"/>
    </source>
</evidence>
<dbReference type="Proteomes" id="UP000261285">
    <property type="component" value="Unassembled WGS sequence"/>
</dbReference>
<evidence type="ECO:0000313" key="5">
    <source>
        <dbReference type="Proteomes" id="UP000284095"/>
    </source>
</evidence>
<evidence type="ECO:0000313" key="2">
    <source>
        <dbReference type="EMBL" id="RHG07911.1"/>
    </source>
</evidence>
<proteinExistence type="predicted"/>
<comment type="caution">
    <text evidence="1">The sequence shown here is derived from an EMBL/GenBank/DDBJ whole genome shotgun (WGS) entry which is preliminary data.</text>
</comment>
<evidence type="ECO:0000313" key="4">
    <source>
        <dbReference type="Proteomes" id="UP000261285"/>
    </source>
</evidence>
<evidence type="ECO:0000313" key="6">
    <source>
        <dbReference type="Proteomes" id="UP000284112"/>
    </source>
</evidence>
<dbReference type="AlphaFoldDB" id="A0A3E5GDN6"/>
<protein>
    <submittedName>
        <fullName evidence="1">Uncharacterized protein</fullName>
    </submittedName>
</protein>
<dbReference type="EMBL" id="QRHW01000014">
    <property type="protein sequence ID" value="RHG07911.1"/>
    <property type="molecule type" value="Genomic_DNA"/>
</dbReference>
<keyword evidence="5" id="KW-1185">Reference proteome</keyword>
<dbReference type="EMBL" id="QRIC01000011">
    <property type="protein sequence ID" value="RHG26453.1"/>
    <property type="molecule type" value="Genomic_DNA"/>
</dbReference>
<dbReference type="Proteomes" id="UP000284095">
    <property type="component" value="Unassembled WGS sequence"/>
</dbReference>
<evidence type="ECO:0000313" key="1">
    <source>
        <dbReference type="EMBL" id="RGO32787.1"/>
    </source>
</evidence>
<gene>
    <name evidence="3" type="ORF">DW265_06275</name>
    <name evidence="2" type="ORF">DW641_09170</name>
    <name evidence="1" type="ORF">DXB16_07820</name>
</gene>
<dbReference type="EMBL" id="QSVN01000006">
    <property type="protein sequence ID" value="RGO32787.1"/>
    <property type="molecule type" value="Genomic_DNA"/>
</dbReference>
<accession>A0A3E5GDN6</accession>